<dbReference type="Pfam" id="PF00850">
    <property type="entry name" value="Hist_deacetyl"/>
    <property type="match status" value="1"/>
</dbReference>
<dbReference type="PANTHER" id="PTHR10625">
    <property type="entry name" value="HISTONE DEACETYLASE HDAC1-RELATED"/>
    <property type="match status" value="1"/>
</dbReference>
<evidence type="ECO:0000259" key="5">
    <source>
        <dbReference type="Pfam" id="PF00850"/>
    </source>
</evidence>
<dbReference type="PANTHER" id="PTHR10625:SF10">
    <property type="entry name" value="HISTONE DEACETYLASE HDAC1"/>
    <property type="match status" value="1"/>
</dbReference>
<dbReference type="InterPro" id="IPR037138">
    <property type="entry name" value="His_deacetylse_dom_sf"/>
</dbReference>
<dbReference type="GO" id="GO:0045150">
    <property type="term" value="P:acetoin catabolic process"/>
    <property type="evidence" value="ECO:0007669"/>
    <property type="project" value="UniProtKB-KW"/>
</dbReference>
<dbReference type="InterPro" id="IPR000286">
    <property type="entry name" value="HDACs"/>
</dbReference>
<evidence type="ECO:0000313" key="6">
    <source>
        <dbReference type="EMBL" id="GGN48658.1"/>
    </source>
</evidence>
<evidence type="ECO:0000256" key="4">
    <source>
        <dbReference type="ARBA" id="ARBA00022627"/>
    </source>
</evidence>
<evidence type="ECO:0000313" key="7">
    <source>
        <dbReference type="Proteomes" id="UP000624041"/>
    </source>
</evidence>
<proteinExistence type="inferred from homology"/>
<dbReference type="InterPro" id="IPR023696">
    <property type="entry name" value="Ureohydrolase_dom_sf"/>
</dbReference>
<reference evidence="6" key="1">
    <citation type="journal article" date="2014" name="Int. J. Syst. Evol. Microbiol.">
        <title>Complete genome sequence of Corynebacterium casei LMG S-19264T (=DSM 44701T), isolated from a smear-ripened cheese.</title>
        <authorList>
            <consortium name="US DOE Joint Genome Institute (JGI-PGF)"/>
            <person name="Walter F."/>
            <person name="Albersmeier A."/>
            <person name="Kalinowski J."/>
            <person name="Ruckert C."/>
        </authorList>
    </citation>
    <scope>NUCLEOTIDE SEQUENCE</scope>
    <source>
        <strain evidence="6">JCM 17251</strain>
    </source>
</reference>
<organism evidence="6 7">
    <name type="scientific">Oceanobacillus indicireducens</name>
    <dbReference type="NCBI Taxonomy" id="1004261"/>
    <lineage>
        <taxon>Bacteria</taxon>
        <taxon>Bacillati</taxon>
        <taxon>Bacillota</taxon>
        <taxon>Bacilli</taxon>
        <taxon>Bacillales</taxon>
        <taxon>Bacillaceae</taxon>
        <taxon>Oceanobacillus</taxon>
    </lineage>
</organism>
<dbReference type="RefSeq" id="WP_188855549.1">
    <property type="nucleotide sequence ID" value="NZ_BMOS01000001.1"/>
</dbReference>
<comment type="similarity">
    <text evidence="2">Belongs to the histone deacetylase family.</text>
</comment>
<keyword evidence="7" id="KW-1185">Reference proteome</keyword>
<dbReference type="AlphaFoldDB" id="A0A917XQM0"/>
<evidence type="ECO:0000256" key="1">
    <source>
        <dbReference type="ARBA" id="ARBA00005101"/>
    </source>
</evidence>
<dbReference type="SUPFAM" id="SSF52768">
    <property type="entry name" value="Arginase/deacetylase"/>
    <property type="match status" value="1"/>
</dbReference>
<accession>A0A917XQM0</accession>
<dbReference type="CDD" id="cd09994">
    <property type="entry name" value="HDAC_AcuC_like"/>
    <property type="match status" value="1"/>
</dbReference>
<evidence type="ECO:0000256" key="3">
    <source>
        <dbReference type="ARBA" id="ARBA00020218"/>
    </source>
</evidence>
<dbReference type="PRINTS" id="PR01270">
    <property type="entry name" value="HDASUPER"/>
</dbReference>
<reference evidence="6" key="2">
    <citation type="submission" date="2020-09" db="EMBL/GenBank/DDBJ databases">
        <authorList>
            <person name="Sun Q."/>
            <person name="Ohkuma M."/>
        </authorList>
    </citation>
    <scope>NUCLEOTIDE SEQUENCE</scope>
    <source>
        <strain evidence="6">JCM 17251</strain>
    </source>
</reference>
<dbReference type="GO" id="GO:0040029">
    <property type="term" value="P:epigenetic regulation of gene expression"/>
    <property type="evidence" value="ECO:0007669"/>
    <property type="project" value="TreeGrafter"/>
</dbReference>
<dbReference type="GO" id="GO:0004407">
    <property type="term" value="F:histone deacetylase activity"/>
    <property type="evidence" value="ECO:0007669"/>
    <property type="project" value="TreeGrafter"/>
</dbReference>
<dbReference type="EMBL" id="BMOS01000001">
    <property type="protein sequence ID" value="GGN48658.1"/>
    <property type="molecule type" value="Genomic_DNA"/>
</dbReference>
<dbReference type="InterPro" id="IPR023801">
    <property type="entry name" value="His_deacetylse_dom"/>
</dbReference>
<sequence>MSEQVKFVFSDDFLTYHFNPEHPFNQKRVLLTKELLEAVDLLQDDDIIPPRKATEEELALFHNHEYIDAVKRAGKDRLTPEQGAVFGLGTEDTPMFPNMHEASSYLVGGTLTAVDAVLSGAANHALNLGGGLHHGFERQASGFCIYNDGAIAIKYIREKYNLKVLYVDTDAHHGDGVQWAFYDDPNVCTLSIHETGRYLFPGTGDVRERGIKEGHGYSFNLPIDAYTQDESFLELYETAFKEIVDYFKPDVILTQNGADAHTFDPLTHLCASMAIYERIPLLAHELAHEYCDGKWIATGGGGYDIWRVVPRAWAQIWSVMKQNKVMEGDLPSSWLNKWQKESPVPLPITWHDRKEAFPEIPRKREIEEKNLKLLEAMLKYATLHKQNSQS</sequence>
<dbReference type="InterPro" id="IPR003085">
    <property type="entry name" value="AcuC"/>
</dbReference>
<name>A0A917XQM0_9BACI</name>
<keyword evidence="4" id="KW-0006">Acetoin catabolism</keyword>
<dbReference type="Gene3D" id="3.40.800.20">
    <property type="entry name" value="Histone deacetylase domain"/>
    <property type="match status" value="1"/>
</dbReference>
<protein>
    <recommendedName>
        <fullName evidence="3">Acetoin utilization protein AcuC</fullName>
    </recommendedName>
</protein>
<evidence type="ECO:0000256" key="2">
    <source>
        <dbReference type="ARBA" id="ARBA00005947"/>
    </source>
</evidence>
<comment type="caution">
    <text evidence="6">The sequence shown here is derived from an EMBL/GenBank/DDBJ whole genome shotgun (WGS) entry which is preliminary data.</text>
</comment>
<comment type="pathway">
    <text evidence="1">Ketone degradation; acetoin degradation.</text>
</comment>
<dbReference type="PRINTS" id="PR01272">
    <property type="entry name" value="ACUCPROTEIN"/>
</dbReference>
<gene>
    <name evidence="6" type="primary">acuC</name>
    <name evidence="6" type="ORF">GCM10007971_00510</name>
</gene>
<dbReference type="Proteomes" id="UP000624041">
    <property type="component" value="Unassembled WGS sequence"/>
</dbReference>
<feature type="domain" description="Histone deacetylase" evidence="5">
    <location>
        <begin position="22"/>
        <end position="319"/>
    </location>
</feature>